<evidence type="ECO:0000313" key="2">
    <source>
        <dbReference type="EMBL" id="KAK3105759.1"/>
    </source>
</evidence>
<dbReference type="GO" id="GO:0022008">
    <property type="term" value="P:neurogenesis"/>
    <property type="evidence" value="ECO:0007669"/>
    <property type="project" value="TreeGrafter"/>
</dbReference>
<feature type="domain" description="BTB" evidence="1">
    <location>
        <begin position="29"/>
        <end position="96"/>
    </location>
</feature>
<dbReference type="SUPFAM" id="SSF54695">
    <property type="entry name" value="POZ domain"/>
    <property type="match status" value="1"/>
</dbReference>
<dbReference type="PANTHER" id="PTHR45774">
    <property type="entry name" value="BTB/POZ DOMAIN-CONTAINING"/>
    <property type="match status" value="1"/>
</dbReference>
<dbReference type="Gene3D" id="1.25.40.420">
    <property type="match status" value="1"/>
</dbReference>
<dbReference type="Gene3D" id="3.30.710.10">
    <property type="entry name" value="Potassium Channel Kv1.1, Chain A"/>
    <property type="match status" value="1"/>
</dbReference>
<dbReference type="Pfam" id="PF07707">
    <property type="entry name" value="BACK"/>
    <property type="match status" value="1"/>
</dbReference>
<dbReference type="InterPro" id="IPR011705">
    <property type="entry name" value="BACK"/>
</dbReference>
<name>A0AA89C9Q1_PINIB</name>
<dbReference type="Proteomes" id="UP001186944">
    <property type="component" value="Unassembled WGS sequence"/>
</dbReference>
<evidence type="ECO:0000259" key="1">
    <source>
        <dbReference type="PROSITE" id="PS50097"/>
    </source>
</evidence>
<dbReference type="AlphaFoldDB" id="A0AA89C9Q1"/>
<dbReference type="SMART" id="SM00225">
    <property type="entry name" value="BTB"/>
    <property type="match status" value="1"/>
</dbReference>
<dbReference type="Pfam" id="PF00651">
    <property type="entry name" value="BTB"/>
    <property type="match status" value="1"/>
</dbReference>
<gene>
    <name evidence="2" type="ORF">FSP39_005002</name>
</gene>
<protein>
    <recommendedName>
        <fullName evidence="1">BTB domain-containing protein</fullName>
    </recommendedName>
</protein>
<dbReference type="GO" id="GO:0000932">
    <property type="term" value="C:P-body"/>
    <property type="evidence" value="ECO:0007669"/>
    <property type="project" value="TreeGrafter"/>
</dbReference>
<dbReference type="PROSITE" id="PS50097">
    <property type="entry name" value="BTB"/>
    <property type="match status" value="1"/>
</dbReference>
<comment type="caution">
    <text evidence="2">The sequence shown here is derived from an EMBL/GenBank/DDBJ whole genome shotgun (WGS) entry which is preliminary data.</text>
</comment>
<dbReference type="GO" id="GO:0005829">
    <property type="term" value="C:cytosol"/>
    <property type="evidence" value="ECO:0007669"/>
    <property type="project" value="TreeGrafter"/>
</dbReference>
<sequence length="280" mass="32492">MASSDAEHWQCDKTLPQCMTYMLDNQIFCDVTFLLGEERLEVHAHKYMLASRSPVFHAMLDGPMAERGKIEIPDIEKDIFDVFLRYVYTDNVSVTVDNVLKVMYASKKYCVDLLTEQCKDFVKINIINENACVLMDSALMLQEEDIYKSCLEKIKDNTESCIRSPGFTTISKETLKSITELDDLTIQEEVLFVQVTKWCDAECGRQQLEVTWENKRTVLGEILYDIRFPLMDPKYFAEKLGEAELLTDKEKVEIMYFHSAKKPTSLPLFKYSERLNMDSL</sequence>
<dbReference type="EMBL" id="VSWD01000003">
    <property type="protein sequence ID" value="KAK3105759.1"/>
    <property type="molecule type" value="Genomic_DNA"/>
</dbReference>
<keyword evidence="3" id="KW-1185">Reference proteome</keyword>
<dbReference type="InterPro" id="IPR011333">
    <property type="entry name" value="SKP1/BTB/POZ_sf"/>
</dbReference>
<proteinExistence type="predicted"/>
<dbReference type="InterPro" id="IPR000210">
    <property type="entry name" value="BTB/POZ_dom"/>
</dbReference>
<evidence type="ECO:0000313" key="3">
    <source>
        <dbReference type="Proteomes" id="UP001186944"/>
    </source>
</evidence>
<reference evidence="2" key="1">
    <citation type="submission" date="2019-08" db="EMBL/GenBank/DDBJ databases">
        <title>The improved chromosome-level genome for the pearl oyster Pinctada fucata martensii using PacBio sequencing and Hi-C.</title>
        <authorList>
            <person name="Zheng Z."/>
        </authorList>
    </citation>
    <scope>NUCLEOTIDE SEQUENCE</scope>
    <source>
        <strain evidence="2">ZZ-2019</strain>
        <tissue evidence="2">Adductor muscle</tissue>
    </source>
</reference>
<accession>A0AA89C9Q1</accession>
<dbReference type="SMART" id="SM00875">
    <property type="entry name" value="BACK"/>
    <property type="match status" value="1"/>
</dbReference>
<dbReference type="PANTHER" id="PTHR45774:SF3">
    <property type="entry name" value="BTB (POZ) DOMAIN-CONTAINING 2B-RELATED"/>
    <property type="match status" value="1"/>
</dbReference>
<organism evidence="2 3">
    <name type="scientific">Pinctada imbricata</name>
    <name type="common">Atlantic pearl-oyster</name>
    <name type="synonym">Pinctada martensii</name>
    <dbReference type="NCBI Taxonomy" id="66713"/>
    <lineage>
        <taxon>Eukaryota</taxon>
        <taxon>Metazoa</taxon>
        <taxon>Spiralia</taxon>
        <taxon>Lophotrochozoa</taxon>
        <taxon>Mollusca</taxon>
        <taxon>Bivalvia</taxon>
        <taxon>Autobranchia</taxon>
        <taxon>Pteriomorphia</taxon>
        <taxon>Pterioida</taxon>
        <taxon>Pterioidea</taxon>
        <taxon>Pteriidae</taxon>
        <taxon>Pinctada</taxon>
    </lineage>
</organism>